<dbReference type="PANTHER" id="PTHR48111:SF1">
    <property type="entry name" value="TWO-COMPONENT RESPONSE REGULATOR ORR33"/>
    <property type="match status" value="1"/>
</dbReference>
<keyword evidence="3" id="KW-0805">Transcription regulation</keyword>
<dbReference type="InterPro" id="IPR016032">
    <property type="entry name" value="Sig_transdc_resp-reg_C-effctor"/>
</dbReference>
<dbReference type="GO" id="GO:0000156">
    <property type="term" value="F:phosphorelay response regulator activity"/>
    <property type="evidence" value="ECO:0007669"/>
    <property type="project" value="TreeGrafter"/>
</dbReference>
<organism evidence="6">
    <name type="scientific">Phascolarctobacterium faecium</name>
    <dbReference type="NCBI Taxonomy" id="33025"/>
    <lineage>
        <taxon>Bacteria</taxon>
        <taxon>Bacillati</taxon>
        <taxon>Bacillota</taxon>
        <taxon>Negativicutes</taxon>
        <taxon>Acidaminococcales</taxon>
        <taxon>Acidaminococcaceae</taxon>
        <taxon>Phascolarctobacterium</taxon>
    </lineage>
</organism>
<dbReference type="SUPFAM" id="SSF52172">
    <property type="entry name" value="CheY-like"/>
    <property type="match status" value="1"/>
</dbReference>
<evidence type="ECO:0000256" key="5">
    <source>
        <dbReference type="ARBA" id="ARBA00023163"/>
    </source>
</evidence>
<dbReference type="GO" id="GO:0005829">
    <property type="term" value="C:cytosol"/>
    <property type="evidence" value="ECO:0007669"/>
    <property type="project" value="TreeGrafter"/>
</dbReference>
<dbReference type="STRING" id="1262914.BN533_00992"/>
<sequence>MLKTLVFCNQKNKALFHGLLAYSRLFDIESVFIESCNEARQHLQLLQPAALIVEVTTSDAAEIRQFEPLSKAVPLFAVSAMTCETVAVAAYQNGAVTFIRLPCGSKEFYYRLLSVLKNCYRPPLNELHNTIDVGNIKIYTKSNRVMLNNEIVHLTPSEYNLLLLLAQNVNQTVSTEEMYNKLWSTSELRHTSRGLQMHLSKLRRKLNLKQDQQVRIITIHGKGYCLQADNYNS</sequence>
<dbReference type="InterPro" id="IPR011006">
    <property type="entry name" value="CheY-like_superfamily"/>
</dbReference>
<dbReference type="GO" id="GO:0006355">
    <property type="term" value="P:regulation of DNA-templated transcription"/>
    <property type="evidence" value="ECO:0007669"/>
    <property type="project" value="InterPro"/>
</dbReference>
<dbReference type="Gene3D" id="1.10.10.10">
    <property type="entry name" value="Winged helix-like DNA-binding domain superfamily/Winged helix DNA-binding domain"/>
    <property type="match status" value="1"/>
</dbReference>
<dbReference type="EMBL" id="CBDS010000064">
    <property type="protein sequence ID" value="CDB45919.1"/>
    <property type="molecule type" value="Genomic_DNA"/>
</dbReference>
<dbReference type="HOGENOM" id="CLU_1189048_0_0_9"/>
<dbReference type="SMART" id="SM00862">
    <property type="entry name" value="Trans_reg_C"/>
    <property type="match status" value="1"/>
</dbReference>
<dbReference type="eggNOG" id="COG0745">
    <property type="taxonomic scope" value="Bacteria"/>
</dbReference>
<accession>R6IHA0</accession>
<dbReference type="GO" id="GO:0000976">
    <property type="term" value="F:transcription cis-regulatory region binding"/>
    <property type="evidence" value="ECO:0007669"/>
    <property type="project" value="TreeGrafter"/>
</dbReference>
<dbReference type="Pfam" id="PF00486">
    <property type="entry name" value="Trans_reg_C"/>
    <property type="match status" value="1"/>
</dbReference>
<keyword evidence="2" id="KW-0902">Two-component regulatory system</keyword>
<dbReference type="InterPro" id="IPR039420">
    <property type="entry name" value="WalR-like"/>
</dbReference>
<dbReference type="PANTHER" id="PTHR48111">
    <property type="entry name" value="REGULATOR OF RPOS"/>
    <property type="match status" value="1"/>
</dbReference>
<dbReference type="GO" id="GO:0032993">
    <property type="term" value="C:protein-DNA complex"/>
    <property type="evidence" value="ECO:0007669"/>
    <property type="project" value="TreeGrafter"/>
</dbReference>
<dbReference type="InterPro" id="IPR001867">
    <property type="entry name" value="OmpR/PhoB-type_DNA-bd"/>
</dbReference>
<dbReference type="AlphaFoldDB" id="R6IHA0"/>
<keyword evidence="5" id="KW-0804">Transcription</keyword>
<evidence type="ECO:0000313" key="6">
    <source>
        <dbReference type="EMBL" id="CDB45919.1"/>
    </source>
</evidence>
<name>R6IHA0_9FIRM</name>
<evidence type="ECO:0000256" key="4">
    <source>
        <dbReference type="ARBA" id="ARBA00023125"/>
    </source>
</evidence>
<comment type="caution">
    <text evidence="6">The sequence shown here is derived from an EMBL/GenBank/DDBJ whole genome shotgun (WGS) entry which is preliminary data.</text>
</comment>
<dbReference type="RefSeq" id="WP_021717894.1">
    <property type="nucleotide sequence ID" value="NZ_CAUERG010000003.1"/>
</dbReference>
<reference evidence="6" key="1">
    <citation type="submission" date="2012-11" db="EMBL/GenBank/DDBJ databases">
        <title>Dependencies among metagenomic species, viruses, plasmids and units of genetic variation.</title>
        <authorList>
            <person name="Nielsen H.B."/>
            <person name="Almeida M."/>
            <person name="Juncker A.S."/>
            <person name="Rasmussen S."/>
            <person name="Li J."/>
            <person name="Sunagawa S."/>
            <person name="Plichta D."/>
            <person name="Gautier L."/>
            <person name="Le Chatelier E."/>
            <person name="Peletier E."/>
            <person name="Bonde I."/>
            <person name="Nielsen T."/>
            <person name="Manichanh C."/>
            <person name="Arumugam M."/>
            <person name="Batto J."/>
            <person name="Santos M.B.Q.D."/>
            <person name="Blom N."/>
            <person name="Borruel N."/>
            <person name="Burgdorf K.S."/>
            <person name="Boumezbeur F."/>
            <person name="Casellas F."/>
            <person name="Dore J."/>
            <person name="Guarner F."/>
            <person name="Hansen T."/>
            <person name="Hildebrand F."/>
            <person name="Kaas R.S."/>
            <person name="Kennedy S."/>
            <person name="Kristiansen K."/>
            <person name="Kultima J.R."/>
            <person name="Leonard P."/>
            <person name="Levenez F."/>
            <person name="Lund O."/>
            <person name="Moumen B."/>
            <person name="Le Paslier D."/>
            <person name="Pons N."/>
            <person name="Pedersen O."/>
            <person name="Prifti E."/>
            <person name="Qin J."/>
            <person name="Raes J."/>
            <person name="Tap J."/>
            <person name="Tims S."/>
            <person name="Ussery D.W."/>
            <person name="Yamada T."/>
            <person name="MetaHit consortium"/>
            <person name="Renault P."/>
            <person name="Sicheritz-Ponten T."/>
            <person name="Bork P."/>
            <person name="Wang J."/>
            <person name="Brunak S."/>
            <person name="Ehrlich S.D."/>
        </authorList>
    </citation>
    <scope>NUCLEOTIDE SEQUENCE [LARGE SCALE GENOMIC DNA]</scope>
</reference>
<proteinExistence type="predicted"/>
<protein>
    <submittedName>
        <fullName evidence="6">Two component transcriptional regulator winged helix family</fullName>
    </submittedName>
</protein>
<dbReference type="InterPro" id="IPR036388">
    <property type="entry name" value="WH-like_DNA-bd_sf"/>
</dbReference>
<keyword evidence="1" id="KW-0597">Phosphoprotein</keyword>
<evidence type="ECO:0000256" key="2">
    <source>
        <dbReference type="ARBA" id="ARBA00023012"/>
    </source>
</evidence>
<evidence type="ECO:0000256" key="3">
    <source>
        <dbReference type="ARBA" id="ARBA00023015"/>
    </source>
</evidence>
<gene>
    <name evidence="6" type="ORF">BN533_00992</name>
</gene>
<keyword evidence="4" id="KW-0238">DNA-binding</keyword>
<dbReference type="PROSITE" id="PS51755">
    <property type="entry name" value="OMPR_PHOB"/>
    <property type="match status" value="1"/>
</dbReference>
<evidence type="ECO:0000256" key="1">
    <source>
        <dbReference type="ARBA" id="ARBA00022553"/>
    </source>
</evidence>
<dbReference type="SUPFAM" id="SSF46894">
    <property type="entry name" value="C-terminal effector domain of the bipartite response regulators"/>
    <property type="match status" value="1"/>
</dbReference>
<dbReference type="CDD" id="cd00383">
    <property type="entry name" value="trans_reg_C"/>
    <property type="match status" value="1"/>
</dbReference>